<evidence type="ECO:0000256" key="1">
    <source>
        <dbReference type="SAM" id="SignalP"/>
    </source>
</evidence>
<evidence type="ECO:0000259" key="2">
    <source>
        <dbReference type="Pfam" id="PF06057"/>
    </source>
</evidence>
<name>B0T3L3_CAUSK</name>
<protein>
    <submittedName>
        <fullName evidence="3">Virulence factor family protein</fullName>
    </submittedName>
</protein>
<dbReference type="Pfam" id="PF06057">
    <property type="entry name" value="VirJ"/>
    <property type="match status" value="1"/>
</dbReference>
<reference evidence="3" key="1">
    <citation type="submission" date="2008-01" db="EMBL/GenBank/DDBJ databases">
        <title>Complete sequence of chromosome of Caulobacter sp. K31.</title>
        <authorList>
            <consortium name="US DOE Joint Genome Institute"/>
            <person name="Copeland A."/>
            <person name="Lucas S."/>
            <person name="Lapidus A."/>
            <person name="Barry K."/>
            <person name="Glavina del Rio T."/>
            <person name="Dalin E."/>
            <person name="Tice H."/>
            <person name="Pitluck S."/>
            <person name="Bruce D."/>
            <person name="Goodwin L."/>
            <person name="Thompson L.S."/>
            <person name="Brettin T."/>
            <person name="Detter J.C."/>
            <person name="Han C."/>
            <person name="Schmutz J."/>
            <person name="Larimer F."/>
            <person name="Land M."/>
            <person name="Hauser L."/>
            <person name="Kyrpides N."/>
            <person name="Kim E."/>
            <person name="Stephens C."/>
            <person name="Richardson P."/>
        </authorList>
    </citation>
    <scope>NUCLEOTIDE SEQUENCE [LARGE SCALE GENOMIC DNA]</scope>
    <source>
        <strain evidence="3">K31</strain>
    </source>
</reference>
<dbReference type="Gene3D" id="3.40.50.1820">
    <property type="entry name" value="alpha/beta hydrolase"/>
    <property type="match status" value="1"/>
</dbReference>
<gene>
    <name evidence="3" type="ordered locus">Caul_1770</name>
</gene>
<dbReference type="HOGENOM" id="CLU_094145_0_0_5"/>
<dbReference type="KEGG" id="cak:Caul_1770"/>
<dbReference type="eggNOG" id="COG3946">
    <property type="taxonomic scope" value="Bacteria"/>
</dbReference>
<dbReference type="STRING" id="366602.Caul_1770"/>
<proteinExistence type="predicted"/>
<dbReference type="InterPro" id="IPR011225">
    <property type="entry name" value="IV_sec_VirJ"/>
</dbReference>
<dbReference type="InterPro" id="IPR029058">
    <property type="entry name" value="AB_hydrolase_fold"/>
</dbReference>
<feature type="domain" description="Bacterial virulence" evidence="2">
    <location>
        <begin position="49"/>
        <end position="234"/>
    </location>
</feature>
<evidence type="ECO:0000313" key="3">
    <source>
        <dbReference type="EMBL" id="ABZ70899.1"/>
    </source>
</evidence>
<dbReference type="PIRSF" id="PIRSF029063">
    <property type="entry name" value="IV_sec_VirJ"/>
    <property type="match status" value="1"/>
</dbReference>
<organism evidence="3">
    <name type="scientific">Caulobacter sp. (strain K31)</name>
    <dbReference type="NCBI Taxonomy" id="366602"/>
    <lineage>
        <taxon>Bacteria</taxon>
        <taxon>Pseudomonadati</taxon>
        <taxon>Pseudomonadota</taxon>
        <taxon>Alphaproteobacteria</taxon>
        <taxon>Caulobacterales</taxon>
        <taxon>Caulobacteraceae</taxon>
        <taxon>Caulobacter</taxon>
    </lineage>
</organism>
<dbReference type="AlphaFoldDB" id="B0T3L3"/>
<dbReference type="InterPro" id="IPR010333">
    <property type="entry name" value="VirJ"/>
</dbReference>
<dbReference type="EMBL" id="CP000927">
    <property type="protein sequence ID" value="ABZ70899.1"/>
    <property type="molecule type" value="Genomic_DNA"/>
</dbReference>
<dbReference type="ESTHER" id="causk-b0t3l3">
    <property type="family name" value="VirJ"/>
</dbReference>
<accession>B0T3L3</accession>
<feature type="chain" id="PRO_5002755380" evidence="1">
    <location>
        <begin position="35"/>
        <end position="246"/>
    </location>
</feature>
<dbReference type="SUPFAM" id="SSF53474">
    <property type="entry name" value="alpha/beta-Hydrolases"/>
    <property type="match status" value="1"/>
</dbReference>
<feature type="signal peptide" evidence="1">
    <location>
        <begin position="1"/>
        <end position="34"/>
    </location>
</feature>
<keyword evidence="1" id="KW-0732">Signal</keyword>
<sequence precursor="true">MVKIERDTMSMTPRARLLSLAAVLVLALAGAAEASSARVVEIPATAPGDALAVIYSGDGGWGPLDRGVAKALARNGTPVLGVDSLRYFLTKRSPRSAAEDLATQLRRHQALWGRQRLVLIGYSFGADALPAIVPQLPPDLRAQIKSVVLIGTGPNGDLAFHPASWLNRPSADSYAVAPAVEALKGLPMTCIYGDKERGDICASLPATTIRQVKLSGGHHFDGDYAALGQAVVRAAALWVARHRAVA</sequence>